<dbReference type="GO" id="GO:0009007">
    <property type="term" value="F:site-specific DNA-methyltransferase (adenine-specific) activity"/>
    <property type="evidence" value="ECO:0007669"/>
    <property type="project" value="UniProtKB-EC"/>
</dbReference>
<evidence type="ECO:0000256" key="2">
    <source>
        <dbReference type="ARBA" id="ARBA00011900"/>
    </source>
</evidence>
<evidence type="ECO:0000256" key="3">
    <source>
        <dbReference type="ARBA" id="ARBA00022603"/>
    </source>
</evidence>
<protein>
    <recommendedName>
        <fullName evidence="2">site-specific DNA-methyltransferase (adenine-specific)</fullName>
        <ecNumber evidence="2">2.1.1.72</ecNumber>
    </recommendedName>
</protein>
<evidence type="ECO:0000259" key="8">
    <source>
        <dbReference type="Pfam" id="PF02384"/>
    </source>
</evidence>
<keyword evidence="4" id="KW-0808">Transferase</keyword>
<keyword evidence="5" id="KW-0949">S-adenosyl-L-methionine</keyword>
<dbReference type="PANTHER" id="PTHR42933">
    <property type="entry name" value="SLR6095 PROTEIN"/>
    <property type="match status" value="1"/>
</dbReference>
<evidence type="ECO:0000256" key="1">
    <source>
        <dbReference type="ARBA" id="ARBA00006594"/>
    </source>
</evidence>
<comment type="caution">
    <text evidence="9">The sequence shown here is derived from an EMBL/GenBank/DDBJ whole genome shotgun (WGS) entry which is preliminary data.</text>
</comment>
<dbReference type="AlphaFoldDB" id="E8KK57"/>
<organism evidence="9 10">
    <name type="scientific">Actinobacillus ureae ATCC 25976</name>
    <dbReference type="NCBI Taxonomy" id="887324"/>
    <lineage>
        <taxon>Bacteria</taxon>
        <taxon>Pseudomonadati</taxon>
        <taxon>Pseudomonadota</taxon>
        <taxon>Gammaproteobacteria</taxon>
        <taxon>Pasteurellales</taxon>
        <taxon>Pasteurellaceae</taxon>
        <taxon>Actinobacillus</taxon>
    </lineage>
</organism>
<dbReference type="REBASE" id="39714">
    <property type="entry name" value="M.Aur25976ORF2224P"/>
</dbReference>
<feature type="domain" description="DNA methylase adenine-specific" evidence="8">
    <location>
        <begin position="182"/>
        <end position="499"/>
    </location>
</feature>
<name>E8KK57_9PAST</name>
<keyword evidence="6" id="KW-0680">Restriction system</keyword>
<dbReference type="InterPro" id="IPR029063">
    <property type="entry name" value="SAM-dependent_MTases_sf"/>
</dbReference>
<dbReference type="PANTHER" id="PTHR42933:SF1">
    <property type="entry name" value="SITE-SPECIFIC DNA-METHYLTRANSFERASE (ADENINE-SPECIFIC)"/>
    <property type="match status" value="1"/>
</dbReference>
<proteinExistence type="inferred from homology"/>
<dbReference type="Proteomes" id="UP000005467">
    <property type="component" value="Unassembled WGS sequence"/>
</dbReference>
<evidence type="ECO:0000313" key="10">
    <source>
        <dbReference type="Proteomes" id="UP000005467"/>
    </source>
</evidence>
<dbReference type="Gene3D" id="3.40.50.150">
    <property type="entry name" value="Vaccinia Virus protein VP39"/>
    <property type="match status" value="1"/>
</dbReference>
<evidence type="ECO:0000313" key="9">
    <source>
        <dbReference type="EMBL" id="EFX90704.1"/>
    </source>
</evidence>
<keyword evidence="10" id="KW-1185">Reference proteome</keyword>
<reference evidence="9 10" key="1">
    <citation type="submission" date="2011-01" db="EMBL/GenBank/DDBJ databases">
        <authorList>
            <person name="Muzny D."/>
            <person name="Qin X."/>
            <person name="Deng J."/>
            <person name="Jiang H."/>
            <person name="Liu Y."/>
            <person name="Qu J."/>
            <person name="Song X.-Z."/>
            <person name="Zhang L."/>
            <person name="Thornton R."/>
            <person name="Coyle M."/>
            <person name="Francisco L."/>
            <person name="Jackson L."/>
            <person name="Javaid M."/>
            <person name="Korchina V."/>
            <person name="Kovar C."/>
            <person name="Mata R."/>
            <person name="Mathew T."/>
            <person name="Ngo R."/>
            <person name="Nguyen L."/>
            <person name="Nguyen N."/>
            <person name="Okwuonu G."/>
            <person name="Ongeri F."/>
            <person name="Pham C."/>
            <person name="Simmons D."/>
            <person name="Wilczek-Boney K."/>
            <person name="Hale W."/>
            <person name="Jakkamsetti A."/>
            <person name="Pham P."/>
            <person name="Ruth R."/>
            <person name="San Lucas F."/>
            <person name="Warren J."/>
            <person name="Zhang J."/>
            <person name="Zhao Z."/>
            <person name="Zhou C."/>
            <person name="Zhu D."/>
            <person name="Lee S."/>
            <person name="Bess C."/>
            <person name="Blankenburg K."/>
            <person name="Forbes L."/>
            <person name="Fu Q."/>
            <person name="Gubbala S."/>
            <person name="Hirani K."/>
            <person name="Jayaseelan J.C."/>
            <person name="Lara F."/>
            <person name="Munidasa M."/>
            <person name="Palculict T."/>
            <person name="Patil S."/>
            <person name="Pu L.-L."/>
            <person name="Saada N."/>
            <person name="Tang L."/>
            <person name="Weissenberger G."/>
            <person name="Zhu Y."/>
            <person name="Hemphill L."/>
            <person name="Shang Y."/>
            <person name="Youmans B."/>
            <person name="Ayvaz T."/>
            <person name="Ross M."/>
            <person name="Santibanez J."/>
            <person name="Aqrawi P."/>
            <person name="Gross S."/>
            <person name="Joshi V."/>
            <person name="Fowler G."/>
            <person name="Nazareth L."/>
            <person name="Reid J."/>
            <person name="Worley K."/>
            <person name="Petrosino J."/>
            <person name="Highlander S."/>
            <person name="Gibbs R."/>
        </authorList>
    </citation>
    <scope>NUCLEOTIDE SEQUENCE [LARGE SCALE GENOMIC DNA]</scope>
    <source>
        <strain evidence="9 10">ATCC 25976</strain>
    </source>
</reference>
<dbReference type="InterPro" id="IPR051537">
    <property type="entry name" value="DNA_Adenine_Mtase"/>
</dbReference>
<dbReference type="GO" id="GO:0009307">
    <property type="term" value="P:DNA restriction-modification system"/>
    <property type="evidence" value="ECO:0007669"/>
    <property type="project" value="UniProtKB-KW"/>
</dbReference>
<sequence>MTEQLFQQKTKELIDSLKAICANYGLGNDGNEFKIITQVFLYKFLNDKFAFEIKQIDPSLAKSESWEQALSKMPAADFKLLTMRRNGDTAFLQPNQFISHLFNQSNIANFANLFDETLMGIATHTKNANIFSVKTEGGAKINLFDGVSQYIADPSKRDAFCRAVINKLVEFSFEHIFNQKFDFYATIFEYLIKDYNTNSGGKYAEYYTPHAVARIMAAILVPENVRGQLQNVSCYDPSAGSGTLLMNIAHAIGEKKCIIYTQDISQKSSNLLRLNLILNNLVASIPNVVQGNTMTHPYHKSGDQLRQFDYIVSNPPFKMDFSEVREELAMPAHKDRFFAGVPNVPKAKKEKMAIYQLFVQHIIHSLKADGKAAVVLPTGFITAQSGIDKKIREFLVNEKMLAGVVSMPSNIFATTGTNVSILFLDRANKENVVLIDASNLGEKIKEGKNQKTVLSAEEEQRIIDVFNQKKAEDDFSVVVSYADIAAKNHSLSAGQYFDVKIDHIDITAAEFEQKMADFQQNLTALFAESKVLESQIQQQMATLKFNAQAVEN</sequence>
<dbReference type="Pfam" id="PF02384">
    <property type="entry name" value="N6_Mtase"/>
    <property type="match status" value="1"/>
</dbReference>
<dbReference type="GO" id="GO:0008170">
    <property type="term" value="F:N-methyltransferase activity"/>
    <property type="evidence" value="ECO:0007669"/>
    <property type="project" value="InterPro"/>
</dbReference>
<dbReference type="InterPro" id="IPR003356">
    <property type="entry name" value="DNA_methylase_A-5"/>
</dbReference>
<evidence type="ECO:0000256" key="5">
    <source>
        <dbReference type="ARBA" id="ARBA00022691"/>
    </source>
</evidence>
<dbReference type="HOGENOM" id="CLU_037306_0_0_6"/>
<gene>
    <name evidence="9" type="ORF">HMPREF0027_2224</name>
</gene>
<dbReference type="RefSeq" id="WP_005624903.1">
    <property type="nucleotide sequence ID" value="NZ_GL831081.1"/>
</dbReference>
<dbReference type="PRINTS" id="PR00507">
    <property type="entry name" value="N12N6MTFRASE"/>
</dbReference>
<dbReference type="SUPFAM" id="SSF53335">
    <property type="entry name" value="S-adenosyl-L-methionine-dependent methyltransferases"/>
    <property type="match status" value="1"/>
</dbReference>
<keyword evidence="3" id="KW-0489">Methyltransferase</keyword>
<dbReference type="PROSITE" id="PS00092">
    <property type="entry name" value="N6_MTASE"/>
    <property type="match status" value="1"/>
</dbReference>
<dbReference type="GO" id="GO:0003677">
    <property type="term" value="F:DNA binding"/>
    <property type="evidence" value="ECO:0007669"/>
    <property type="project" value="InterPro"/>
</dbReference>
<evidence type="ECO:0000256" key="7">
    <source>
        <dbReference type="ARBA" id="ARBA00047942"/>
    </source>
</evidence>
<dbReference type="GO" id="GO:0032259">
    <property type="term" value="P:methylation"/>
    <property type="evidence" value="ECO:0007669"/>
    <property type="project" value="UniProtKB-KW"/>
</dbReference>
<evidence type="ECO:0000256" key="4">
    <source>
        <dbReference type="ARBA" id="ARBA00022679"/>
    </source>
</evidence>
<accession>E8KK57</accession>
<dbReference type="EC" id="2.1.1.72" evidence="2"/>
<evidence type="ECO:0000256" key="6">
    <source>
        <dbReference type="ARBA" id="ARBA00022747"/>
    </source>
</evidence>
<dbReference type="InterPro" id="IPR002052">
    <property type="entry name" value="DNA_methylase_N6_adenine_CS"/>
</dbReference>
<dbReference type="EMBL" id="AEVG01000144">
    <property type="protein sequence ID" value="EFX90704.1"/>
    <property type="molecule type" value="Genomic_DNA"/>
</dbReference>
<comment type="catalytic activity">
    <reaction evidence="7">
        <text>a 2'-deoxyadenosine in DNA + S-adenosyl-L-methionine = an N(6)-methyl-2'-deoxyadenosine in DNA + S-adenosyl-L-homocysteine + H(+)</text>
        <dbReference type="Rhea" id="RHEA:15197"/>
        <dbReference type="Rhea" id="RHEA-COMP:12418"/>
        <dbReference type="Rhea" id="RHEA-COMP:12419"/>
        <dbReference type="ChEBI" id="CHEBI:15378"/>
        <dbReference type="ChEBI" id="CHEBI:57856"/>
        <dbReference type="ChEBI" id="CHEBI:59789"/>
        <dbReference type="ChEBI" id="CHEBI:90615"/>
        <dbReference type="ChEBI" id="CHEBI:90616"/>
        <dbReference type="EC" id="2.1.1.72"/>
    </reaction>
</comment>
<comment type="similarity">
    <text evidence="1">Belongs to the N(4)/N(6)-methyltransferase family.</text>
</comment>